<evidence type="ECO:0000256" key="1">
    <source>
        <dbReference type="SAM" id="MobiDB-lite"/>
    </source>
</evidence>
<feature type="transmembrane region" description="Helical" evidence="2">
    <location>
        <begin position="67"/>
        <end position="87"/>
    </location>
</feature>
<evidence type="ECO:0000313" key="3">
    <source>
        <dbReference type="EMBL" id="MBX05598.1"/>
    </source>
</evidence>
<dbReference type="AlphaFoldDB" id="A0A2P2KIR2"/>
<sequence length="104" mass="11813">MGAPEPRRPQRDGVGVGRSKEERSRSDGSKRRRSSNRKDVSEWALRWWDPRCGASGICPMSTTIACFPGYLAGSISFWLFFSFSAVVEGDAMRWLMRRVNLVIE</sequence>
<proteinExistence type="predicted"/>
<name>A0A2P2KIR2_RHIMU</name>
<protein>
    <submittedName>
        <fullName evidence="3">Uncharacterized protein MANES_02G178100</fullName>
    </submittedName>
</protein>
<keyword evidence="2" id="KW-0472">Membrane</keyword>
<reference evidence="3" key="1">
    <citation type="submission" date="2018-02" db="EMBL/GenBank/DDBJ databases">
        <title>Rhizophora mucronata_Transcriptome.</title>
        <authorList>
            <person name="Meera S.P."/>
            <person name="Sreeshan A."/>
            <person name="Augustine A."/>
        </authorList>
    </citation>
    <scope>NUCLEOTIDE SEQUENCE</scope>
    <source>
        <tissue evidence="3">Leaf</tissue>
    </source>
</reference>
<feature type="compositionally biased region" description="Basic and acidic residues" evidence="1">
    <location>
        <begin position="1"/>
        <end position="11"/>
    </location>
</feature>
<dbReference type="EMBL" id="GGEC01025114">
    <property type="protein sequence ID" value="MBX05598.1"/>
    <property type="molecule type" value="Transcribed_RNA"/>
</dbReference>
<accession>A0A2P2KIR2</accession>
<organism evidence="3">
    <name type="scientific">Rhizophora mucronata</name>
    <name type="common">Asiatic mangrove</name>
    <dbReference type="NCBI Taxonomy" id="61149"/>
    <lineage>
        <taxon>Eukaryota</taxon>
        <taxon>Viridiplantae</taxon>
        <taxon>Streptophyta</taxon>
        <taxon>Embryophyta</taxon>
        <taxon>Tracheophyta</taxon>
        <taxon>Spermatophyta</taxon>
        <taxon>Magnoliopsida</taxon>
        <taxon>eudicotyledons</taxon>
        <taxon>Gunneridae</taxon>
        <taxon>Pentapetalae</taxon>
        <taxon>rosids</taxon>
        <taxon>fabids</taxon>
        <taxon>Malpighiales</taxon>
        <taxon>Rhizophoraceae</taxon>
        <taxon>Rhizophora</taxon>
    </lineage>
</organism>
<evidence type="ECO:0000256" key="2">
    <source>
        <dbReference type="SAM" id="Phobius"/>
    </source>
</evidence>
<keyword evidence="2" id="KW-1133">Transmembrane helix</keyword>
<feature type="compositionally biased region" description="Basic and acidic residues" evidence="1">
    <location>
        <begin position="18"/>
        <end position="29"/>
    </location>
</feature>
<feature type="region of interest" description="Disordered" evidence="1">
    <location>
        <begin position="1"/>
        <end position="40"/>
    </location>
</feature>
<keyword evidence="2" id="KW-0812">Transmembrane</keyword>